<dbReference type="EMBL" id="DVMT01000030">
    <property type="protein sequence ID" value="HIU40248.1"/>
    <property type="molecule type" value="Genomic_DNA"/>
</dbReference>
<proteinExistence type="predicted"/>
<sequence length="270" mass="28084">MNNDIENLNLNDMIKKPCKKDDCLCEVIKCLVNDCTGPTGPKGPTGPTGPRGCDGCQGSTGPTGPRGVTGPTGATGPQGVTGPTGATGPQGVTGPTGATGPQGITGPTGATGATGPTGPAGPGTTLDSYAMVHDRSNTTVPTQTPLLFQNTNISNKITYNPATGDFYIPEAGIYAMHWWVNVRNKNNGEQDCEPKTLGIELHQFWPEDVLIAHSSTHNKLTCCDTGTISGNAIFEALPGASYRLINTSDVDFDFVPNDLYSASVSINRIF</sequence>
<dbReference type="InterPro" id="IPR008983">
    <property type="entry name" value="Tumour_necrosis_fac-like_dom"/>
</dbReference>
<name>A0A9D1INA1_9FIRM</name>
<feature type="compositionally biased region" description="Low complexity" evidence="1">
    <location>
        <begin position="60"/>
        <end position="125"/>
    </location>
</feature>
<dbReference type="AlphaFoldDB" id="A0A9D1INA1"/>
<evidence type="ECO:0000313" key="2">
    <source>
        <dbReference type="EMBL" id="HIU40248.1"/>
    </source>
</evidence>
<dbReference type="Proteomes" id="UP000824074">
    <property type="component" value="Unassembled WGS sequence"/>
</dbReference>
<reference evidence="2" key="2">
    <citation type="journal article" date="2021" name="PeerJ">
        <title>Extensive microbial diversity within the chicken gut microbiome revealed by metagenomics and culture.</title>
        <authorList>
            <person name="Gilroy R."/>
            <person name="Ravi A."/>
            <person name="Getino M."/>
            <person name="Pursley I."/>
            <person name="Horton D.L."/>
            <person name="Alikhan N.F."/>
            <person name="Baker D."/>
            <person name="Gharbi K."/>
            <person name="Hall N."/>
            <person name="Watson M."/>
            <person name="Adriaenssens E.M."/>
            <person name="Foster-Nyarko E."/>
            <person name="Jarju S."/>
            <person name="Secka A."/>
            <person name="Antonio M."/>
            <person name="Oren A."/>
            <person name="Chaudhuri R.R."/>
            <person name="La Ragione R."/>
            <person name="Hildebrand F."/>
            <person name="Pallen M.J."/>
        </authorList>
    </citation>
    <scope>NUCLEOTIDE SEQUENCE</scope>
    <source>
        <strain evidence="2">CHK193-30670</strain>
    </source>
</reference>
<keyword evidence="2" id="KW-0176">Collagen</keyword>
<dbReference type="Gene3D" id="2.60.120.40">
    <property type="match status" value="1"/>
</dbReference>
<evidence type="ECO:0000256" key="1">
    <source>
        <dbReference type="SAM" id="MobiDB-lite"/>
    </source>
</evidence>
<comment type="caution">
    <text evidence="2">The sequence shown here is derived from an EMBL/GenBank/DDBJ whole genome shotgun (WGS) entry which is preliminary data.</text>
</comment>
<feature type="region of interest" description="Disordered" evidence="1">
    <location>
        <begin position="36"/>
        <end position="128"/>
    </location>
</feature>
<reference evidence="2" key="1">
    <citation type="submission" date="2020-10" db="EMBL/GenBank/DDBJ databases">
        <authorList>
            <person name="Gilroy R."/>
        </authorList>
    </citation>
    <scope>NUCLEOTIDE SEQUENCE</scope>
    <source>
        <strain evidence="2">CHK193-30670</strain>
    </source>
</reference>
<organism evidence="2 3">
    <name type="scientific">Candidatus Aphodocola excrementigallinarum</name>
    <dbReference type="NCBI Taxonomy" id="2840670"/>
    <lineage>
        <taxon>Bacteria</taxon>
        <taxon>Bacillati</taxon>
        <taxon>Bacillota</taxon>
        <taxon>Bacilli</taxon>
        <taxon>Candidatus Aphodocola</taxon>
    </lineage>
</organism>
<gene>
    <name evidence="2" type="ORF">IAB68_02970</name>
</gene>
<dbReference type="InterPro" id="IPR008160">
    <property type="entry name" value="Collagen"/>
</dbReference>
<protein>
    <submittedName>
        <fullName evidence="2">Collagen-like protein</fullName>
    </submittedName>
</protein>
<dbReference type="PANTHER" id="PTHR24637">
    <property type="entry name" value="COLLAGEN"/>
    <property type="match status" value="1"/>
</dbReference>
<evidence type="ECO:0000313" key="3">
    <source>
        <dbReference type="Proteomes" id="UP000824074"/>
    </source>
</evidence>
<dbReference type="Pfam" id="PF01391">
    <property type="entry name" value="Collagen"/>
    <property type="match status" value="1"/>
</dbReference>
<accession>A0A9D1INA1</accession>
<dbReference type="PANTHER" id="PTHR24637:SF422">
    <property type="entry name" value="COLLAGEN IV NC1 DOMAIN-CONTAINING PROTEIN"/>
    <property type="match status" value="1"/>
</dbReference>